<evidence type="ECO:0000313" key="2">
    <source>
        <dbReference type="Proteomes" id="UP001157440"/>
    </source>
</evidence>
<proteinExistence type="predicted"/>
<dbReference type="AlphaFoldDB" id="A0AA37TBP5"/>
<gene>
    <name evidence="1" type="ORF">GCM10007890_26770</name>
</gene>
<keyword evidence="2" id="KW-1185">Reference proteome</keyword>
<sequence>MNSPFLISVAVALVTTGVATLWALLVAADMTSLAEAEPTERRDIRTW</sequence>
<organism evidence="1 2">
    <name type="scientific">Methylobacterium tardum</name>
    <dbReference type="NCBI Taxonomy" id="374432"/>
    <lineage>
        <taxon>Bacteria</taxon>
        <taxon>Pseudomonadati</taxon>
        <taxon>Pseudomonadota</taxon>
        <taxon>Alphaproteobacteria</taxon>
        <taxon>Hyphomicrobiales</taxon>
        <taxon>Methylobacteriaceae</taxon>
        <taxon>Methylobacterium</taxon>
    </lineage>
</organism>
<dbReference type="RefSeq" id="WP_192708544.1">
    <property type="nucleotide sequence ID" value="NZ_BPQZ01000011.1"/>
</dbReference>
<dbReference type="Proteomes" id="UP001157440">
    <property type="component" value="Unassembled WGS sequence"/>
</dbReference>
<accession>A0AA37TBP5</accession>
<protein>
    <submittedName>
        <fullName evidence="1">Uncharacterized protein</fullName>
    </submittedName>
</protein>
<comment type="caution">
    <text evidence="1">The sequence shown here is derived from an EMBL/GenBank/DDBJ whole genome shotgun (WGS) entry which is preliminary data.</text>
</comment>
<dbReference type="EMBL" id="BSPL01000016">
    <property type="protein sequence ID" value="GLS70664.1"/>
    <property type="molecule type" value="Genomic_DNA"/>
</dbReference>
<name>A0AA37TBP5_9HYPH</name>
<evidence type="ECO:0000313" key="1">
    <source>
        <dbReference type="EMBL" id="GLS70664.1"/>
    </source>
</evidence>
<reference evidence="2" key="1">
    <citation type="journal article" date="2019" name="Int. J. Syst. Evol. Microbiol.">
        <title>The Global Catalogue of Microorganisms (GCM) 10K type strain sequencing project: providing services to taxonomists for standard genome sequencing and annotation.</title>
        <authorList>
            <consortium name="The Broad Institute Genomics Platform"/>
            <consortium name="The Broad Institute Genome Sequencing Center for Infectious Disease"/>
            <person name="Wu L."/>
            <person name="Ma J."/>
        </authorList>
    </citation>
    <scope>NUCLEOTIDE SEQUENCE [LARGE SCALE GENOMIC DNA]</scope>
    <source>
        <strain evidence="2">NBRC 103632</strain>
    </source>
</reference>